<comment type="cofactor">
    <cofactor evidence="4">
        <name>Fe(2+)</name>
        <dbReference type="ChEBI" id="CHEBI:29033"/>
    </cofactor>
    <text evidence="4">Binds 1 Fe(2+) ion per subunit.</text>
</comment>
<organism evidence="6 7">
    <name type="scientific">Dissostichus mawsoni</name>
    <name type="common">Antarctic cod</name>
    <dbReference type="NCBI Taxonomy" id="36200"/>
    <lineage>
        <taxon>Eukaryota</taxon>
        <taxon>Metazoa</taxon>
        <taxon>Chordata</taxon>
        <taxon>Craniata</taxon>
        <taxon>Vertebrata</taxon>
        <taxon>Euteleostomi</taxon>
        <taxon>Actinopterygii</taxon>
        <taxon>Neopterygii</taxon>
        <taxon>Teleostei</taxon>
        <taxon>Neoteleostei</taxon>
        <taxon>Acanthomorphata</taxon>
        <taxon>Eupercaria</taxon>
        <taxon>Perciformes</taxon>
        <taxon>Notothenioidei</taxon>
        <taxon>Nototheniidae</taxon>
        <taxon>Dissostichus</taxon>
    </lineage>
</organism>
<protein>
    <submittedName>
        <fullName evidence="6">Uncharacterized protein</fullName>
    </submittedName>
</protein>
<keyword evidence="3 4" id="KW-0408">Iron</keyword>
<dbReference type="EMBL" id="JAAKFY010000024">
    <property type="protein sequence ID" value="KAF3836049.1"/>
    <property type="molecule type" value="Genomic_DNA"/>
</dbReference>
<keyword evidence="2 4" id="KW-0479">Metal-binding</keyword>
<evidence type="ECO:0000256" key="2">
    <source>
        <dbReference type="ARBA" id="ARBA00022723"/>
    </source>
</evidence>
<keyword evidence="7" id="KW-1185">Reference proteome</keyword>
<dbReference type="AlphaFoldDB" id="A0A7J5XHG5"/>
<dbReference type="Proteomes" id="UP000518266">
    <property type="component" value="Unassembled WGS sequence"/>
</dbReference>
<dbReference type="GO" id="GO:0046872">
    <property type="term" value="F:metal ion binding"/>
    <property type="evidence" value="ECO:0007669"/>
    <property type="project" value="UniProtKB-KW"/>
</dbReference>
<feature type="binding site" evidence="4">
    <location>
        <position position="128"/>
    </location>
    <ligand>
        <name>Fe cation</name>
        <dbReference type="ChEBI" id="CHEBI:24875"/>
        <note>catalytic</note>
    </ligand>
</feature>
<dbReference type="GO" id="GO:0010436">
    <property type="term" value="F:carotenoid dioxygenase activity"/>
    <property type="evidence" value="ECO:0007669"/>
    <property type="project" value="TreeGrafter"/>
</dbReference>
<name>A0A7J5XHG5_DISMA</name>
<accession>A0A7J5XHG5</accession>
<evidence type="ECO:0000256" key="5">
    <source>
        <dbReference type="RuleBase" id="RU003799"/>
    </source>
</evidence>
<dbReference type="GO" id="GO:0016121">
    <property type="term" value="P:carotene catabolic process"/>
    <property type="evidence" value="ECO:0007669"/>
    <property type="project" value="TreeGrafter"/>
</dbReference>
<dbReference type="GO" id="GO:0042574">
    <property type="term" value="P:retinal metabolic process"/>
    <property type="evidence" value="ECO:0007669"/>
    <property type="project" value="TreeGrafter"/>
</dbReference>
<proteinExistence type="inferred from homology"/>
<dbReference type="PANTHER" id="PTHR10543">
    <property type="entry name" value="BETA-CAROTENE DIOXYGENASE"/>
    <property type="match status" value="1"/>
</dbReference>
<evidence type="ECO:0000313" key="7">
    <source>
        <dbReference type="Proteomes" id="UP000518266"/>
    </source>
</evidence>
<evidence type="ECO:0000313" key="6">
    <source>
        <dbReference type="EMBL" id="KAF3836049.1"/>
    </source>
</evidence>
<evidence type="ECO:0000256" key="1">
    <source>
        <dbReference type="ARBA" id="ARBA00006787"/>
    </source>
</evidence>
<feature type="binding site" evidence="4">
    <location>
        <position position="194"/>
    </location>
    <ligand>
        <name>Fe cation</name>
        <dbReference type="ChEBI" id="CHEBI:24875"/>
        <note>catalytic</note>
    </ligand>
</feature>
<dbReference type="GO" id="GO:0003834">
    <property type="term" value="F:beta-carotene 15,15'-dioxygenase activity"/>
    <property type="evidence" value="ECO:0007669"/>
    <property type="project" value="TreeGrafter"/>
</dbReference>
<dbReference type="InterPro" id="IPR004294">
    <property type="entry name" value="Carotenoid_Oase"/>
</dbReference>
<comment type="caution">
    <text evidence="6">The sequence shown here is derived from an EMBL/GenBank/DDBJ whole genome shotgun (WGS) entry which is preliminary data.</text>
</comment>
<gene>
    <name evidence="6" type="ORF">F7725_028607</name>
</gene>
<evidence type="ECO:0000256" key="4">
    <source>
        <dbReference type="PIRSR" id="PIRSR604294-1"/>
    </source>
</evidence>
<dbReference type="OrthoDB" id="407010at2759"/>
<reference evidence="6 7" key="1">
    <citation type="submission" date="2020-03" db="EMBL/GenBank/DDBJ databases">
        <title>Dissostichus mawsoni Genome sequencing and assembly.</title>
        <authorList>
            <person name="Park H."/>
        </authorList>
    </citation>
    <scope>NUCLEOTIDE SEQUENCE [LARGE SCALE GENOMIC DNA]</scope>
    <source>
        <strain evidence="6">DM0001</strain>
        <tissue evidence="6">Muscle</tissue>
    </source>
</reference>
<dbReference type="PANTHER" id="PTHR10543:SF110">
    <property type="entry name" value="BETA-CAROTENE 15,15'-MONOOXYGENASE 1"/>
    <property type="match status" value="1"/>
</dbReference>
<dbReference type="Pfam" id="PF03055">
    <property type="entry name" value="RPE65"/>
    <property type="match status" value="2"/>
</dbReference>
<evidence type="ECO:0000256" key="3">
    <source>
        <dbReference type="ARBA" id="ARBA00023004"/>
    </source>
</evidence>
<comment type="similarity">
    <text evidence="1 5">Belongs to the carotenoid oxygenase family.</text>
</comment>
<sequence length="210" mass="23863">MSTDYSNNAEESPEPRKAEVKGCIPSWLQARCWQWPRHLLSGDTSYSHWFDGMAIMNSFAIKDGRLPFSTHTVPDFTDNGASNFIKYGNDFYATSETNYIRKIDPVTLETLDKVDYLKYLPVNLASSHPHYDKEGNAYNMGTSIAEKGKTKYTLFKVPAVTEKELFREVGPRSEGLRGGLHGPCRSLLTPSYYHSFGMTDNYFIFIEQAV</sequence>